<evidence type="ECO:0000313" key="2">
    <source>
        <dbReference type="EMBL" id="KAJ7358381.1"/>
    </source>
</evidence>
<reference evidence="2" key="1">
    <citation type="submission" date="2023-03" db="EMBL/GenBank/DDBJ databases">
        <title>Massive genome expansion in bonnet fungi (Mycena s.s.) driven by repeated elements and novel gene families across ecological guilds.</title>
        <authorList>
            <consortium name="Lawrence Berkeley National Laboratory"/>
            <person name="Harder C.B."/>
            <person name="Miyauchi S."/>
            <person name="Viragh M."/>
            <person name="Kuo A."/>
            <person name="Thoen E."/>
            <person name="Andreopoulos B."/>
            <person name="Lu D."/>
            <person name="Skrede I."/>
            <person name="Drula E."/>
            <person name="Henrissat B."/>
            <person name="Morin E."/>
            <person name="Kohler A."/>
            <person name="Barry K."/>
            <person name="LaButti K."/>
            <person name="Morin E."/>
            <person name="Salamov A."/>
            <person name="Lipzen A."/>
            <person name="Mereny Z."/>
            <person name="Hegedus B."/>
            <person name="Baldrian P."/>
            <person name="Stursova M."/>
            <person name="Weitz H."/>
            <person name="Taylor A."/>
            <person name="Grigoriev I.V."/>
            <person name="Nagy L.G."/>
            <person name="Martin F."/>
            <person name="Kauserud H."/>
        </authorList>
    </citation>
    <scope>NUCLEOTIDE SEQUENCE</scope>
    <source>
        <strain evidence="2">CBHHK002</strain>
    </source>
</reference>
<evidence type="ECO:0000256" key="1">
    <source>
        <dbReference type="SAM" id="Phobius"/>
    </source>
</evidence>
<accession>A0AAD7AI70</accession>
<keyword evidence="3" id="KW-1185">Reference proteome</keyword>
<keyword evidence="1" id="KW-1133">Transmembrane helix</keyword>
<name>A0AAD7AI70_9AGAR</name>
<protein>
    <submittedName>
        <fullName evidence="2">Uncharacterized protein</fullName>
    </submittedName>
</protein>
<proteinExistence type="predicted"/>
<keyword evidence="1" id="KW-0812">Transmembrane</keyword>
<evidence type="ECO:0000313" key="3">
    <source>
        <dbReference type="Proteomes" id="UP001218218"/>
    </source>
</evidence>
<gene>
    <name evidence="2" type="ORF">DFH08DRAFT_802215</name>
</gene>
<comment type="caution">
    <text evidence="2">The sequence shown here is derived from an EMBL/GenBank/DDBJ whole genome shotgun (WGS) entry which is preliminary data.</text>
</comment>
<dbReference type="AlphaFoldDB" id="A0AAD7AI70"/>
<keyword evidence="1" id="KW-0472">Membrane</keyword>
<sequence length="338" mass="37337">MLKIKMAPTSCAIHTLLIKLLNFEKPILFAPMGTRGDDTLTSELTKCPASAAYLTLSGVYCLLPCQGTVVDDLKDEIQTFNDIIINPLVVQQLQGLLNSVVLAWLGPETMALSGLGLVNLQPKPKPGSTCKPSQTKATGLSHGLGSEILQAISELLELFILNQFSVRIHLWTAHSLVPIEAMALLAWLGFENPKPEARARLSYLYVWLLVVMPMLRGVTVAAMEPSYICSIFPLITFIWELAFKFDLLSQFLRPYVRVSTRPCPKAAFTLVYARLHARTMDCTNICFMPCVTAGHLCTGKIDQIVGLPAQQREEILLRVVPAMLLHLSHAANQMPSRL</sequence>
<dbReference type="Proteomes" id="UP001218218">
    <property type="component" value="Unassembled WGS sequence"/>
</dbReference>
<feature type="transmembrane region" description="Helical" evidence="1">
    <location>
        <begin position="168"/>
        <end position="190"/>
    </location>
</feature>
<feature type="transmembrane region" description="Helical" evidence="1">
    <location>
        <begin position="202"/>
        <end position="219"/>
    </location>
</feature>
<dbReference type="EMBL" id="JARIHO010000007">
    <property type="protein sequence ID" value="KAJ7358381.1"/>
    <property type="molecule type" value="Genomic_DNA"/>
</dbReference>
<organism evidence="2 3">
    <name type="scientific">Mycena albidolilacea</name>
    <dbReference type="NCBI Taxonomy" id="1033008"/>
    <lineage>
        <taxon>Eukaryota</taxon>
        <taxon>Fungi</taxon>
        <taxon>Dikarya</taxon>
        <taxon>Basidiomycota</taxon>
        <taxon>Agaricomycotina</taxon>
        <taxon>Agaricomycetes</taxon>
        <taxon>Agaricomycetidae</taxon>
        <taxon>Agaricales</taxon>
        <taxon>Marasmiineae</taxon>
        <taxon>Mycenaceae</taxon>
        <taxon>Mycena</taxon>
    </lineage>
</organism>